<dbReference type="EMBL" id="AY458639">
    <property type="protein sequence ID" value="AAR37796.1"/>
    <property type="molecule type" value="Genomic_DNA"/>
</dbReference>
<feature type="transmembrane region" description="Helical" evidence="1">
    <location>
        <begin position="42"/>
        <end position="66"/>
    </location>
</feature>
<protein>
    <submittedName>
        <fullName evidence="2">Membrane protein, putative</fullName>
    </submittedName>
</protein>
<keyword evidence="1" id="KW-0812">Transmembrane</keyword>
<evidence type="ECO:0000313" key="2">
    <source>
        <dbReference type="EMBL" id="AAR37796.1"/>
    </source>
</evidence>
<feature type="transmembrane region" description="Helical" evidence="1">
    <location>
        <begin position="6"/>
        <end position="30"/>
    </location>
</feature>
<name>Q6SH23_9BACT</name>
<feature type="transmembrane region" description="Helical" evidence="1">
    <location>
        <begin position="212"/>
        <end position="232"/>
    </location>
</feature>
<feature type="transmembrane region" description="Helical" evidence="1">
    <location>
        <begin position="128"/>
        <end position="147"/>
    </location>
</feature>
<feature type="transmembrane region" description="Helical" evidence="1">
    <location>
        <begin position="184"/>
        <end position="206"/>
    </location>
</feature>
<dbReference type="AlphaFoldDB" id="Q6SH23"/>
<sequence length="249" mass="27629">MVSTHDIFMTLVAVHIATGTVGLISFWIPVGGRKGSTSHRRFGRVFVNTLLITGITAIGIATTTLFDPVATHPHLSDHEVFSDPSMIRAIFGWMMLYLATLTVNLAWHGKLALRHKRNHRATGTRTNNCLQIALTIASTTCLMQGYWVQQPMMMGLSIVGFATVGTNYWFIFKPAPNNHDYVKEHIKSLVGAGISVYTAFFAFGAVRLMPELALTPGLWAIPLITGLTLIIYHQYTVTRKFRVQKVVAK</sequence>
<reference evidence="2" key="2">
    <citation type="submission" date="2003-12" db="EMBL/GenBank/DDBJ databases">
        <title>Monterey Bay Coastal Ocean Microbial Observatory environmental clone sequencing.</title>
        <authorList>
            <person name="DeLong E.F."/>
        </authorList>
    </citation>
    <scope>NUCLEOTIDE SEQUENCE</scope>
</reference>
<accession>Q6SH23</accession>
<feature type="transmembrane region" description="Helical" evidence="1">
    <location>
        <begin position="153"/>
        <end position="172"/>
    </location>
</feature>
<gene>
    <name evidence="2" type="ORF">MBMO_EBAC000-63A02.75</name>
</gene>
<proteinExistence type="predicted"/>
<keyword evidence="1" id="KW-0472">Membrane</keyword>
<organism evidence="2">
    <name type="scientific">uncultured marine bacterium 442</name>
    <dbReference type="NCBI Taxonomy" id="257392"/>
    <lineage>
        <taxon>Bacteria</taxon>
        <taxon>environmental samples</taxon>
    </lineage>
</organism>
<feature type="transmembrane region" description="Helical" evidence="1">
    <location>
        <begin position="86"/>
        <end position="107"/>
    </location>
</feature>
<keyword evidence="1" id="KW-1133">Transmembrane helix</keyword>
<reference evidence="2" key="1">
    <citation type="submission" date="2003-11" db="EMBL/GenBank/DDBJ databases">
        <authorList>
            <person name="Heidelberg J.F."/>
            <person name="Eisen J.A."/>
            <person name="Nelson W.C."/>
            <person name="DeLong E.F."/>
        </authorList>
    </citation>
    <scope>NUCLEOTIDE SEQUENCE</scope>
</reference>
<evidence type="ECO:0000256" key="1">
    <source>
        <dbReference type="SAM" id="Phobius"/>
    </source>
</evidence>